<keyword evidence="3" id="KW-0597">Phosphoprotein</keyword>
<dbReference type="InterPro" id="IPR000116">
    <property type="entry name" value="HMGA"/>
</dbReference>
<dbReference type="SUPFAM" id="SSF88697">
    <property type="entry name" value="PUA domain-like"/>
    <property type="match status" value="1"/>
</dbReference>
<feature type="domain" description="EVE" evidence="8">
    <location>
        <begin position="223"/>
        <end position="381"/>
    </location>
</feature>
<dbReference type="OrthoDB" id="41445at2759"/>
<keyword evidence="10" id="KW-1185">Reference proteome</keyword>
<dbReference type="GO" id="GO:0005634">
    <property type="term" value="C:nucleus"/>
    <property type="evidence" value="ECO:0007669"/>
    <property type="project" value="UniProtKB-SubCell"/>
</dbReference>
<dbReference type="GO" id="GO:0000785">
    <property type="term" value="C:chromatin"/>
    <property type="evidence" value="ECO:0007669"/>
    <property type="project" value="InterPro"/>
</dbReference>
<dbReference type="PRINTS" id="PR00930">
    <property type="entry name" value="HIGHMOBLTYIY"/>
</dbReference>
<dbReference type="InterPro" id="IPR000637">
    <property type="entry name" value="HMGI/Y_DNA-bd_CS"/>
</dbReference>
<feature type="compositionally biased region" description="Low complexity" evidence="7">
    <location>
        <begin position="135"/>
        <end position="146"/>
    </location>
</feature>
<evidence type="ECO:0000256" key="1">
    <source>
        <dbReference type="ARBA" id="ARBA00004123"/>
    </source>
</evidence>
<evidence type="ECO:0000313" key="9">
    <source>
        <dbReference type="EMBL" id="CEJ55536.1"/>
    </source>
</evidence>
<keyword evidence="5" id="KW-0238">DNA-binding</keyword>
<dbReference type="PROSITE" id="PS00354">
    <property type="entry name" value="HMGI_Y"/>
    <property type="match status" value="1"/>
</dbReference>
<evidence type="ECO:0000313" key="10">
    <source>
        <dbReference type="Proteomes" id="UP000042958"/>
    </source>
</evidence>
<evidence type="ECO:0000256" key="4">
    <source>
        <dbReference type="ARBA" id="ARBA00022737"/>
    </source>
</evidence>
<dbReference type="PANTHER" id="PTHR14087">
    <property type="entry name" value="THYMOCYTE NUCLEAR PROTEIN 1"/>
    <property type="match status" value="1"/>
</dbReference>
<organism evidence="9 10">
    <name type="scientific">Penicillium brasilianum</name>
    <dbReference type="NCBI Taxonomy" id="104259"/>
    <lineage>
        <taxon>Eukaryota</taxon>
        <taxon>Fungi</taxon>
        <taxon>Dikarya</taxon>
        <taxon>Ascomycota</taxon>
        <taxon>Pezizomycotina</taxon>
        <taxon>Eurotiomycetes</taxon>
        <taxon>Eurotiomycetidae</taxon>
        <taxon>Eurotiales</taxon>
        <taxon>Aspergillaceae</taxon>
        <taxon>Penicillium</taxon>
    </lineage>
</organism>
<dbReference type="InterPro" id="IPR002740">
    <property type="entry name" value="EVE_domain"/>
</dbReference>
<feature type="region of interest" description="Disordered" evidence="7">
    <location>
        <begin position="1"/>
        <end position="215"/>
    </location>
</feature>
<evidence type="ECO:0000256" key="5">
    <source>
        <dbReference type="ARBA" id="ARBA00023125"/>
    </source>
</evidence>
<accession>A0A0F7TJA4</accession>
<evidence type="ECO:0000256" key="3">
    <source>
        <dbReference type="ARBA" id="ARBA00022553"/>
    </source>
</evidence>
<dbReference type="GO" id="GO:0006355">
    <property type="term" value="P:regulation of DNA-templated transcription"/>
    <property type="evidence" value="ECO:0007669"/>
    <property type="project" value="InterPro"/>
</dbReference>
<gene>
    <name evidence="9" type="ORF">PMG11_01788</name>
</gene>
<dbReference type="InterPro" id="IPR015947">
    <property type="entry name" value="PUA-like_sf"/>
</dbReference>
<dbReference type="CDD" id="cd21133">
    <property type="entry name" value="EVE"/>
    <property type="match status" value="1"/>
</dbReference>
<evidence type="ECO:0000256" key="2">
    <source>
        <dbReference type="ARBA" id="ARBA00014654"/>
    </source>
</evidence>
<evidence type="ECO:0000259" key="8">
    <source>
        <dbReference type="Pfam" id="PF01878"/>
    </source>
</evidence>
<protein>
    <recommendedName>
        <fullName evidence="2">Thymocyte nuclear protein 1</fullName>
    </recommendedName>
</protein>
<proteinExistence type="predicted"/>
<feature type="compositionally biased region" description="Low complexity" evidence="7">
    <location>
        <begin position="85"/>
        <end position="98"/>
    </location>
</feature>
<feature type="compositionally biased region" description="Low complexity" evidence="7">
    <location>
        <begin position="157"/>
        <end position="168"/>
    </location>
</feature>
<feature type="compositionally biased region" description="Low complexity" evidence="7">
    <location>
        <begin position="111"/>
        <end position="120"/>
    </location>
</feature>
<dbReference type="InterPro" id="IPR047197">
    <property type="entry name" value="THYN1-like_EVE"/>
</dbReference>
<dbReference type="SMART" id="SM00384">
    <property type="entry name" value="AT_hook"/>
    <property type="match status" value="6"/>
</dbReference>
<comment type="subcellular location">
    <subcellularLocation>
        <location evidence="1">Nucleus</location>
    </subcellularLocation>
</comment>
<dbReference type="EMBL" id="CDHK01000002">
    <property type="protein sequence ID" value="CEJ55536.1"/>
    <property type="molecule type" value="Genomic_DNA"/>
</dbReference>
<feature type="compositionally biased region" description="Basic and acidic residues" evidence="7">
    <location>
        <begin position="192"/>
        <end position="205"/>
    </location>
</feature>
<evidence type="ECO:0000256" key="7">
    <source>
        <dbReference type="SAM" id="MobiDB-lite"/>
    </source>
</evidence>
<dbReference type="InterPro" id="IPR017956">
    <property type="entry name" value="AT_hook_DNA-bd_motif"/>
</dbReference>
<dbReference type="PANTHER" id="PTHR14087:SF7">
    <property type="entry name" value="THYMOCYTE NUCLEAR PROTEIN 1"/>
    <property type="match status" value="1"/>
</dbReference>
<feature type="compositionally biased region" description="Basic and acidic residues" evidence="7">
    <location>
        <begin position="58"/>
        <end position="73"/>
    </location>
</feature>
<dbReference type="STRING" id="104259.A0A0F7TJA4"/>
<name>A0A0F7TJA4_PENBI</name>
<dbReference type="Pfam" id="PF01878">
    <property type="entry name" value="EVE"/>
    <property type="match status" value="1"/>
</dbReference>
<evidence type="ECO:0000256" key="6">
    <source>
        <dbReference type="ARBA" id="ARBA00023242"/>
    </source>
</evidence>
<keyword evidence="4" id="KW-0677">Repeat</keyword>
<dbReference type="PRINTS" id="PR00929">
    <property type="entry name" value="ATHOOK"/>
</dbReference>
<sequence length="390" mass="42528">MPPKRKSEGTTTADDSANTPSKRVRSTASKTMASDKAVSSIDDNPQTGEKRKRGRPRKTAEESTPKTSDEPKRGRGRPRKVLSEADLAAATAAAASPALKRGRGRPRKEPGTTTATPSTTPKRKDGRGRPRKEPGTATATPSTAPPKDGRGRPRKVPASAPTSPAANPNKKDGRGRPRKSLPVNGAASVVEAKNEEPIAEEKPKTFPESTADNAALNDTSRSYWLMKAEPESRMEKGVDVKFSIDDLAAAEEPEPWDGVRNAVARNIMKEMKQGDYAFFYHSNCKIPGVVGVMEIVKEHSVDESAFNPKHPYYDPKSSRDAPKWVVVHVEFRRKFDKQVTLSDLKAHAQPGKGLENLQTLKQSRLSVSSVTPAQWKYILELAGEDTQAYA</sequence>
<dbReference type="Gene3D" id="3.10.590.10">
    <property type="entry name" value="ph1033 like domains"/>
    <property type="match status" value="1"/>
</dbReference>
<keyword evidence="6" id="KW-0539">Nucleus</keyword>
<dbReference type="Pfam" id="PF02178">
    <property type="entry name" value="AT_hook"/>
    <property type="match status" value="6"/>
</dbReference>
<reference evidence="10" key="1">
    <citation type="journal article" date="2015" name="Genome Announc.">
        <title>Draft genome sequence of the fungus Penicillium brasilianum MG11.</title>
        <authorList>
            <person name="Horn F."/>
            <person name="Linde J."/>
            <person name="Mattern D.J."/>
            <person name="Walther G."/>
            <person name="Guthke R."/>
            <person name="Brakhage A.A."/>
            <person name="Valiante V."/>
        </authorList>
    </citation>
    <scope>NUCLEOTIDE SEQUENCE [LARGE SCALE GENOMIC DNA]</scope>
    <source>
        <strain evidence="10">MG11</strain>
    </source>
</reference>
<dbReference type="InterPro" id="IPR052181">
    <property type="entry name" value="5hmC_binding"/>
</dbReference>
<dbReference type="Proteomes" id="UP000042958">
    <property type="component" value="Unassembled WGS sequence"/>
</dbReference>
<dbReference type="GO" id="GO:0003677">
    <property type="term" value="F:DNA binding"/>
    <property type="evidence" value="ECO:0007669"/>
    <property type="project" value="UniProtKB-KW"/>
</dbReference>
<dbReference type="AlphaFoldDB" id="A0A0F7TJA4"/>
<dbReference type="FunFam" id="3.10.590.10:FF:000003">
    <property type="entry name" value="Thymocyte nuclear protein 1"/>
    <property type="match status" value="1"/>
</dbReference>
<feature type="compositionally biased region" description="Polar residues" evidence="7">
    <location>
        <begin position="9"/>
        <end position="32"/>
    </location>
</feature>